<protein>
    <recommendedName>
        <fullName evidence="3">SnoaL-like domain-containing protein</fullName>
    </recommendedName>
</protein>
<organism evidence="1 2">
    <name type="scientific">Marinospirillum alkaliphilum DSM 21637</name>
    <dbReference type="NCBI Taxonomy" id="1122209"/>
    <lineage>
        <taxon>Bacteria</taxon>
        <taxon>Pseudomonadati</taxon>
        <taxon>Pseudomonadota</taxon>
        <taxon>Gammaproteobacteria</taxon>
        <taxon>Oceanospirillales</taxon>
        <taxon>Oceanospirillaceae</taxon>
        <taxon>Marinospirillum</taxon>
    </lineage>
</organism>
<dbReference type="OrthoDB" id="6692273at2"/>
<name>A0A1K1XEB2_9GAMM</name>
<reference evidence="1 2" key="1">
    <citation type="submission" date="2016-11" db="EMBL/GenBank/DDBJ databases">
        <authorList>
            <person name="Jaros S."/>
            <person name="Januszkiewicz K."/>
            <person name="Wedrychowicz H."/>
        </authorList>
    </citation>
    <scope>NUCLEOTIDE SEQUENCE [LARGE SCALE GENOMIC DNA]</scope>
    <source>
        <strain evidence="1 2">DSM 21637</strain>
    </source>
</reference>
<keyword evidence="2" id="KW-1185">Reference proteome</keyword>
<evidence type="ECO:0000313" key="1">
    <source>
        <dbReference type="EMBL" id="SFX47436.1"/>
    </source>
</evidence>
<accession>A0A1K1XEB2</accession>
<sequence length="121" mass="13113">MIKVTKSGSCGNSPKAALVEDLAIALETRDTDALCSVIDEATEWITTTREIVKGKEITDYLGKLKKPSALQIDAVVTHGKFGSVSGTSHFGGTEHGFNHTFEFTKTTFRTFKRVHSYASGS</sequence>
<proteinExistence type="predicted"/>
<dbReference type="EMBL" id="FPJW01000006">
    <property type="protein sequence ID" value="SFX47436.1"/>
    <property type="molecule type" value="Genomic_DNA"/>
</dbReference>
<dbReference type="AlphaFoldDB" id="A0A1K1XEB2"/>
<dbReference type="STRING" id="1122209.SAMN02745752_01765"/>
<evidence type="ECO:0008006" key="3">
    <source>
        <dbReference type="Google" id="ProtNLM"/>
    </source>
</evidence>
<dbReference type="Proteomes" id="UP000182350">
    <property type="component" value="Unassembled WGS sequence"/>
</dbReference>
<dbReference type="RefSeq" id="WP_143142803.1">
    <property type="nucleotide sequence ID" value="NZ_FPJW01000006.1"/>
</dbReference>
<gene>
    <name evidence="1" type="ORF">SAMN02745752_01765</name>
</gene>
<evidence type="ECO:0000313" key="2">
    <source>
        <dbReference type="Proteomes" id="UP000182350"/>
    </source>
</evidence>